<dbReference type="Pfam" id="PF04536">
    <property type="entry name" value="TPM_phosphatase"/>
    <property type="match status" value="1"/>
</dbReference>
<dbReference type="PANTHER" id="PTHR30373">
    <property type="entry name" value="UPF0603 PROTEIN YGCG"/>
    <property type="match status" value="1"/>
</dbReference>
<protein>
    <submittedName>
        <fullName evidence="3">TPM domain-containing protein</fullName>
    </submittedName>
</protein>
<dbReference type="AlphaFoldDB" id="A0AA96GNC4"/>
<keyword evidence="4" id="KW-1185">Reference proteome</keyword>
<feature type="domain" description="TPM" evidence="2">
    <location>
        <begin position="99"/>
        <end position="186"/>
    </location>
</feature>
<gene>
    <name evidence="3" type="ORF">PQG83_12900</name>
</gene>
<feature type="transmembrane region" description="Helical" evidence="1">
    <location>
        <begin position="44"/>
        <end position="63"/>
    </location>
</feature>
<evidence type="ECO:0000256" key="1">
    <source>
        <dbReference type="SAM" id="Phobius"/>
    </source>
</evidence>
<feature type="transmembrane region" description="Helical" evidence="1">
    <location>
        <begin position="75"/>
        <end position="99"/>
    </location>
</feature>
<accession>A0AA96GNC4</accession>
<dbReference type="InterPro" id="IPR007621">
    <property type="entry name" value="TPM_dom"/>
</dbReference>
<keyword evidence="1" id="KW-0472">Membrane</keyword>
<dbReference type="Gene3D" id="3.10.310.50">
    <property type="match status" value="1"/>
</dbReference>
<evidence type="ECO:0000313" key="3">
    <source>
        <dbReference type="EMBL" id="WNM60656.1"/>
    </source>
</evidence>
<dbReference type="PANTHER" id="PTHR30373:SF8">
    <property type="entry name" value="BLL7265 PROTEIN"/>
    <property type="match status" value="1"/>
</dbReference>
<dbReference type="EMBL" id="CP116968">
    <property type="protein sequence ID" value="WNM60656.1"/>
    <property type="molecule type" value="Genomic_DNA"/>
</dbReference>
<keyword evidence="1" id="KW-0812">Transmembrane</keyword>
<dbReference type="RefSeq" id="WP_312741699.1">
    <property type="nucleotide sequence ID" value="NZ_CP116968.1"/>
</dbReference>
<keyword evidence="1" id="KW-1133">Transmembrane helix</keyword>
<dbReference type="KEGG" id="nneo:PQG83_12900"/>
<proteinExistence type="predicted"/>
<evidence type="ECO:0000259" key="2">
    <source>
        <dbReference type="Pfam" id="PF04536"/>
    </source>
</evidence>
<evidence type="ECO:0000313" key="4">
    <source>
        <dbReference type="Proteomes" id="UP001302494"/>
    </source>
</evidence>
<organism evidence="3 4">
    <name type="scientific">Candidatus Nitrospira neomarina</name>
    <dbReference type="NCBI Taxonomy" id="3020899"/>
    <lineage>
        <taxon>Bacteria</taxon>
        <taxon>Pseudomonadati</taxon>
        <taxon>Nitrospirota</taxon>
        <taxon>Nitrospiria</taxon>
        <taxon>Nitrospirales</taxon>
        <taxon>Nitrospiraceae</taxon>
        <taxon>Nitrospira</taxon>
    </lineage>
</organism>
<reference evidence="3 4" key="1">
    <citation type="submission" date="2023-01" db="EMBL/GenBank/DDBJ databases">
        <title>Cultivation and genomic characterization of new, ubiquitous marine nitrite-oxidizing bacteria from the Nitrospirales.</title>
        <authorList>
            <person name="Mueller A.J."/>
            <person name="Daebeler A."/>
            <person name="Herbold C.W."/>
            <person name="Kirkegaard R.H."/>
            <person name="Daims H."/>
        </authorList>
    </citation>
    <scope>NUCLEOTIDE SEQUENCE [LARGE SCALE GENOMIC DNA]</scope>
    <source>
        <strain evidence="3 4">DK</strain>
    </source>
</reference>
<dbReference type="Proteomes" id="UP001302494">
    <property type="component" value="Chromosome"/>
</dbReference>
<name>A0AA96GNC4_9BACT</name>
<sequence length="216" mass="24359">MTMAFSDQDQERIRQSIRETERHTRGEIVPMIIERSARYRETQYRAGAGCALFTLSALLTIQWEWMSWGWHATNAGWLLLAVMAAYGLGFWLGTFDPVIRILTSNERMAYKASLRAHQAFLEHGLHRTELGTGVLILISLLEHRIEILTDRAILDRVPPETWKNMLALIQDGFHKGNPVESLCQAITLCGEVLGEYFPAGPTGPNPNELPNDLISG</sequence>